<protein>
    <submittedName>
        <fullName evidence="1">Uncharacterized protein</fullName>
    </submittedName>
</protein>
<accession>A0ACC3D1X0</accession>
<evidence type="ECO:0000313" key="2">
    <source>
        <dbReference type="Proteomes" id="UP001186974"/>
    </source>
</evidence>
<reference evidence="1" key="1">
    <citation type="submission" date="2024-09" db="EMBL/GenBank/DDBJ databases">
        <title>Black Yeasts Isolated from many extreme environments.</title>
        <authorList>
            <person name="Coleine C."/>
            <person name="Stajich J.E."/>
            <person name="Selbmann L."/>
        </authorList>
    </citation>
    <scope>NUCLEOTIDE SEQUENCE</scope>
    <source>
        <strain evidence="1">CCFEE 5737</strain>
    </source>
</reference>
<name>A0ACC3D1X0_9PEZI</name>
<gene>
    <name evidence="1" type="ORF">LTS18_008219</name>
</gene>
<keyword evidence="2" id="KW-1185">Reference proteome</keyword>
<feature type="non-terminal residue" evidence="1">
    <location>
        <position position="167"/>
    </location>
</feature>
<comment type="caution">
    <text evidence="1">The sequence shown here is derived from an EMBL/GenBank/DDBJ whole genome shotgun (WGS) entry which is preliminary data.</text>
</comment>
<dbReference type="Proteomes" id="UP001186974">
    <property type="component" value="Unassembled WGS sequence"/>
</dbReference>
<dbReference type="EMBL" id="JAWDJW010008458">
    <property type="protein sequence ID" value="KAK3060582.1"/>
    <property type="molecule type" value="Genomic_DNA"/>
</dbReference>
<evidence type="ECO:0000313" key="1">
    <source>
        <dbReference type="EMBL" id="KAK3060582.1"/>
    </source>
</evidence>
<organism evidence="1 2">
    <name type="scientific">Coniosporium uncinatum</name>
    <dbReference type="NCBI Taxonomy" id="93489"/>
    <lineage>
        <taxon>Eukaryota</taxon>
        <taxon>Fungi</taxon>
        <taxon>Dikarya</taxon>
        <taxon>Ascomycota</taxon>
        <taxon>Pezizomycotina</taxon>
        <taxon>Dothideomycetes</taxon>
        <taxon>Dothideomycetes incertae sedis</taxon>
        <taxon>Coniosporium</taxon>
    </lineage>
</organism>
<sequence length="167" mass="17391">MKTQWPALLATAISRTTGLSQDKINIPDPILPPTIPPGTIGWPAAYAKASAALAKLSNKEKTGLITGTGWYAGPCVGHTTPAPSINFPSLCLQDGPLGVRYARGVTAFPAGVTTAQTWDKDLMYTRGLALGEEARALGVHVQLGPVGGPLGKSPYGGRNWEGFSPDP</sequence>
<proteinExistence type="predicted"/>